<evidence type="ECO:0000259" key="7">
    <source>
        <dbReference type="PROSITE" id="PS50404"/>
    </source>
</evidence>
<evidence type="ECO:0000313" key="10">
    <source>
        <dbReference type="Proteomes" id="UP001324427"/>
    </source>
</evidence>
<dbReference type="EC" id="2.5.1.18" evidence="2"/>
<dbReference type="InterPro" id="IPR004046">
    <property type="entry name" value="GST_C"/>
</dbReference>
<name>A0AAV9JNT8_9PEZI</name>
<feature type="domain" description="GST C-terminal" evidence="8">
    <location>
        <begin position="93"/>
        <end position="227"/>
    </location>
</feature>
<dbReference type="AlphaFoldDB" id="A0AAV9JNT8"/>
<reference evidence="9 10" key="1">
    <citation type="submission" date="2021-11" db="EMBL/GenBank/DDBJ databases">
        <title>Black yeast isolated from Biological Soil Crust.</title>
        <authorList>
            <person name="Kurbessoian T."/>
        </authorList>
    </citation>
    <scope>NUCLEOTIDE SEQUENCE [LARGE SCALE GENOMIC DNA]</scope>
    <source>
        <strain evidence="9 10">CCFEE 5522</strain>
    </source>
</reference>
<dbReference type="SFLD" id="SFLDS00019">
    <property type="entry name" value="Glutathione_Transferase_(cytos"/>
    <property type="match status" value="1"/>
</dbReference>
<dbReference type="Pfam" id="PF00043">
    <property type="entry name" value="GST_C"/>
    <property type="match status" value="1"/>
</dbReference>
<dbReference type="InterPro" id="IPR040079">
    <property type="entry name" value="Glutathione_S-Trfase"/>
</dbReference>
<keyword evidence="3" id="KW-0808">Transferase</keyword>
<dbReference type="Gene3D" id="1.20.1050.130">
    <property type="match status" value="1"/>
</dbReference>
<protein>
    <recommendedName>
        <fullName evidence="2">glutathione transferase</fullName>
        <ecNumber evidence="2">2.5.1.18</ecNumber>
    </recommendedName>
</protein>
<evidence type="ECO:0000256" key="3">
    <source>
        <dbReference type="ARBA" id="ARBA00022679"/>
    </source>
</evidence>
<comment type="caution">
    <text evidence="9">The sequence shown here is derived from an EMBL/GenBank/DDBJ whole genome shotgun (WGS) entry which is preliminary data.</text>
</comment>
<accession>A0AAV9JNT8</accession>
<dbReference type="InterPro" id="IPR036249">
    <property type="entry name" value="Thioredoxin-like_sf"/>
</dbReference>
<comment type="catalytic activity">
    <reaction evidence="4">
        <text>RX + glutathione = an S-substituted glutathione + a halide anion + H(+)</text>
        <dbReference type="Rhea" id="RHEA:16437"/>
        <dbReference type="ChEBI" id="CHEBI:15378"/>
        <dbReference type="ChEBI" id="CHEBI:16042"/>
        <dbReference type="ChEBI" id="CHEBI:17792"/>
        <dbReference type="ChEBI" id="CHEBI:57925"/>
        <dbReference type="ChEBI" id="CHEBI:90779"/>
        <dbReference type="EC" id="2.5.1.18"/>
    </reaction>
</comment>
<evidence type="ECO:0000259" key="8">
    <source>
        <dbReference type="PROSITE" id="PS50405"/>
    </source>
</evidence>
<organism evidence="9 10">
    <name type="scientific">Oleoguttula mirabilis</name>
    <dbReference type="NCBI Taxonomy" id="1507867"/>
    <lineage>
        <taxon>Eukaryota</taxon>
        <taxon>Fungi</taxon>
        <taxon>Dikarya</taxon>
        <taxon>Ascomycota</taxon>
        <taxon>Pezizomycotina</taxon>
        <taxon>Dothideomycetes</taxon>
        <taxon>Dothideomycetidae</taxon>
        <taxon>Mycosphaerellales</taxon>
        <taxon>Teratosphaeriaceae</taxon>
        <taxon>Oleoguttula</taxon>
    </lineage>
</organism>
<dbReference type="SUPFAM" id="SSF47616">
    <property type="entry name" value="GST C-terminal domain-like"/>
    <property type="match status" value="1"/>
</dbReference>
<dbReference type="PROSITE" id="PS50405">
    <property type="entry name" value="GST_CTER"/>
    <property type="match status" value="1"/>
</dbReference>
<evidence type="ECO:0000256" key="1">
    <source>
        <dbReference type="ARBA" id="ARBA00007409"/>
    </source>
</evidence>
<dbReference type="SUPFAM" id="SSF52833">
    <property type="entry name" value="Thioredoxin-like"/>
    <property type="match status" value="1"/>
</dbReference>
<evidence type="ECO:0000256" key="6">
    <source>
        <dbReference type="RuleBase" id="RU003494"/>
    </source>
</evidence>
<evidence type="ECO:0000256" key="4">
    <source>
        <dbReference type="ARBA" id="ARBA00047960"/>
    </source>
</evidence>
<evidence type="ECO:0000256" key="5">
    <source>
        <dbReference type="ARBA" id="ARBA00060024"/>
    </source>
</evidence>
<sequence length="228" mass="25991">MADLKPIKLYSHLGGPNPPKVAIILEELGVPYEQSFMEFGPSFKTEPFISVNPNGRVPAIEDPNTGLKTWESGAIIEYLIDQYDKDAKLHYTSFPEKYEQAAWKHFQMSGQGPYFGQLAWFTLYHSEKGLTSVTDRYKNEVKRVLGVIDAHLTKTKQPYLVGEKICFADLMFVTWNHFAPQMVGDDFDFEKELPAAFAWRQSMEERDSVKKVYADIEKAKAEKGKGGH</sequence>
<dbReference type="InterPro" id="IPR004045">
    <property type="entry name" value="Glutathione_S-Trfase_N"/>
</dbReference>
<dbReference type="CDD" id="cd03048">
    <property type="entry name" value="GST_N_Ure2p_like"/>
    <property type="match status" value="1"/>
</dbReference>
<feature type="domain" description="GST N-terminal" evidence="7">
    <location>
        <begin position="5"/>
        <end position="87"/>
    </location>
</feature>
<keyword evidence="10" id="KW-1185">Reference proteome</keyword>
<dbReference type="GO" id="GO:0004364">
    <property type="term" value="F:glutathione transferase activity"/>
    <property type="evidence" value="ECO:0007669"/>
    <property type="project" value="UniProtKB-EC"/>
</dbReference>
<gene>
    <name evidence="9" type="ORF">LTR36_001298</name>
</gene>
<evidence type="ECO:0000313" key="9">
    <source>
        <dbReference type="EMBL" id="KAK4547077.1"/>
    </source>
</evidence>
<evidence type="ECO:0000256" key="2">
    <source>
        <dbReference type="ARBA" id="ARBA00012452"/>
    </source>
</evidence>
<dbReference type="PANTHER" id="PTHR44051">
    <property type="entry name" value="GLUTATHIONE S-TRANSFERASE-RELATED"/>
    <property type="match status" value="1"/>
</dbReference>
<comment type="similarity">
    <text evidence="1 6">Belongs to the GST superfamily.</text>
</comment>
<dbReference type="SFLD" id="SFLDG00358">
    <property type="entry name" value="Main_(cytGST)"/>
    <property type="match status" value="1"/>
</dbReference>
<dbReference type="FunFam" id="1.20.1050.130:FF:000016">
    <property type="entry name" value="Glutathione S-transferase 1"/>
    <property type="match status" value="1"/>
</dbReference>
<dbReference type="InterPro" id="IPR036282">
    <property type="entry name" value="Glutathione-S-Trfase_C_sf"/>
</dbReference>
<comment type="function">
    <text evidence="5">Involved in the oxidative stress response and detoxification.</text>
</comment>
<dbReference type="PANTHER" id="PTHR44051:SF3">
    <property type="entry name" value="TRANSCRIPTIONAL REGULATOR URE2"/>
    <property type="match status" value="1"/>
</dbReference>
<dbReference type="Proteomes" id="UP001324427">
    <property type="component" value="Unassembled WGS sequence"/>
</dbReference>
<proteinExistence type="inferred from homology"/>
<dbReference type="EMBL" id="JAVFHQ010000012">
    <property type="protein sequence ID" value="KAK4547077.1"/>
    <property type="molecule type" value="Genomic_DNA"/>
</dbReference>
<dbReference type="PROSITE" id="PS50404">
    <property type="entry name" value="GST_NTER"/>
    <property type="match status" value="1"/>
</dbReference>
<dbReference type="Pfam" id="PF02798">
    <property type="entry name" value="GST_N"/>
    <property type="match status" value="1"/>
</dbReference>
<dbReference type="GO" id="GO:0005737">
    <property type="term" value="C:cytoplasm"/>
    <property type="evidence" value="ECO:0007669"/>
    <property type="project" value="UniProtKB-ARBA"/>
</dbReference>
<dbReference type="GO" id="GO:0005634">
    <property type="term" value="C:nucleus"/>
    <property type="evidence" value="ECO:0007669"/>
    <property type="project" value="UniProtKB-ARBA"/>
</dbReference>
<dbReference type="InterPro" id="IPR010987">
    <property type="entry name" value="Glutathione-S-Trfase_C-like"/>
</dbReference>